<dbReference type="AlphaFoldDB" id="A0AAE3W1N4"/>
<name>A0AAE3W1N4_9ACTN</name>
<sequence>MRRSIAAATALGVIASLPAAAPASAGGGHGDPPGDASD</sequence>
<keyword evidence="3" id="KW-1185">Reference proteome</keyword>
<evidence type="ECO:0000313" key="3">
    <source>
        <dbReference type="Proteomes" id="UP001240236"/>
    </source>
</evidence>
<comment type="caution">
    <text evidence="2">The sequence shown here is derived from an EMBL/GenBank/DDBJ whole genome shotgun (WGS) entry which is preliminary data.</text>
</comment>
<accession>A0AAE3W1N4</accession>
<proteinExistence type="predicted"/>
<gene>
    <name evidence="2" type="ORF">J2S42_003951</name>
</gene>
<dbReference type="EMBL" id="JAUSUZ010000001">
    <property type="protein sequence ID" value="MDQ0367282.1"/>
    <property type="molecule type" value="Genomic_DNA"/>
</dbReference>
<feature type="signal peptide" evidence="1">
    <location>
        <begin position="1"/>
        <end position="25"/>
    </location>
</feature>
<organism evidence="2 3">
    <name type="scientific">Catenuloplanes indicus</name>
    <dbReference type="NCBI Taxonomy" id="137267"/>
    <lineage>
        <taxon>Bacteria</taxon>
        <taxon>Bacillati</taxon>
        <taxon>Actinomycetota</taxon>
        <taxon>Actinomycetes</taxon>
        <taxon>Micromonosporales</taxon>
        <taxon>Micromonosporaceae</taxon>
        <taxon>Catenuloplanes</taxon>
    </lineage>
</organism>
<protein>
    <submittedName>
        <fullName evidence="2">Uncharacterized protein</fullName>
    </submittedName>
</protein>
<evidence type="ECO:0000313" key="2">
    <source>
        <dbReference type="EMBL" id="MDQ0367282.1"/>
    </source>
</evidence>
<evidence type="ECO:0000256" key="1">
    <source>
        <dbReference type="SAM" id="SignalP"/>
    </source>
</evidence>
<reference evidence="2 3" key="1">
    <citation type="submission" date="2023-07" db="EMBL/GenBank/DDBJ databases">
        <title>Sequencing the genomes of 1000 actinobacteria strains.</title>
        <authorList>
            <person name="Klenk H.-P."/>
        </authorList>
    </citation>
    <scope>NUCLEOTIDE SEQUENCE [LARGE SCALE GENOMIC DNA]</scope>
    <source>
        <strain evidence="2 3">DSM 44709</strain>
    </source>
</reference>
<dbReference type="Proteomes" id="UP001240236">
    <property type="component" value="Unassembled WGS sequence"/>
</dbReference>
<keyword evidence="1" id="KW-0732">Signal</keyword>
<feature type="chain" id="PRO_5042057153" evidence="1">
    <location>
        <begin position="26"/>
        <end position="38"/>
    </location>
</feature>